<sequence length="132" mass="15292">MKPRKFLDYVIPLILLLVQLYTFYLINTTDYAVNNDGKFYIGIGAVIASMVVMRFNPRIGKLMTLGILVAGLFGWIVFSSTRKILSTNIFFGIEYRLELLSLGLLILFIVFNFRSLKRYLKWLLQRESEPQG</sequence>
<name>A0A2P8FF08_9BACT</name>
<evidence type="ECO:0000313" key="2">
    <source>
        <dbReference type="EMBL" id="PSL20302.1"/>
    </source>
</evidence>
<evidence type="ECO:0000256" key="1">
    <source>
        <dbReference type="SAM" id="Phobius"/>
    </source>
</evidence>
<keyword evidence="1" id="KW-1133">Transmembrane helix</keyword>
<organism evidence="2 3">
    <name type="scientific">Chitinophaga ginsengisoli</name>
    <dbReference type="NCBI Taxonomy" id="363837"/>
    <lineage>
        <taxon>Bacteria</taxon>
        <taxon>Pseudomonadati</taxon>
        <taxon>Bacteroidota</taxon>
        <taxon>Chitinophagia</taxon>
        <taxon>Chitinophagales</taxon>
        <taxon>Chitinophagaceae</taxon>
        <taxon>Chitinophaga</taxon>
    </lineage>
</organism>
<dbReference type="RefSeq" id="WP_106606096.1">
    <property type="nucleotide sequence ID" value="NZ_PYGK01000025.1"/>
</dbReference>
<feature type="transmembrane region" description="Helical" evidence="1">
    <location>
        <begin position="62"/>
        <end position="79"/>
    </location>
</feature>
<comment type="caution">
    <text evidence="2">The sequence shown here is derived from an EMBL/GenBank/DDBJ whole genome shotgun (WGS) entry which is preliminary data.</text>
</comment>
<gene>
    <name evidence="2" type="ORF">CLV42_1253</name>
</gene>
<evidence type="ECO:0000313" key="3">
    <source>
        <dbReference type="Proteomes" id="UP000240978"/>
    </source>
</evidence>
<feature type="transmembrane region" description="Helical" evidence="1">
    <location>
        <begin position="99"/>
        <end position="116"/>
    </location>
</feature>
<dbReference type="OrthoDB" id="9870422at2"/>
<dbReference type="AlphaFoldDB" id="A0A2P8FF08"/>
<proteinExistence type="predicted"/>
<keyword evidence="1" id="KW-0812">Transmembrane</keyword>
<accession>A0A2P8FF08</accession>
<reference evidence="2 3" key="1">
    <citation type="submission" date="2018-03" db="EMBL/GenBank/DDBJ databases">
        <title>Genomic Encyclopedia of Archaeal and Bacterial Type Strains, Phase II (KMG-II): from individual species to whole genera.</title>
        <authorList>
            <person name="Goeker M."/>
        </authorList>
    </citation>
    <scope>NUCLEOTIDE SEQUENCE [LARGE SCALE GENOMIC DNA]</scope>
    <source>
        <strain evidence="2 3">DSM 18107</strain>
    </source>
</reference>
<feature type="transmembrane region" description="Helical" evidence="1">
    <location>
        <begin position="7"/>
        <end position="26"/>
    </location>
</feature>
<dbReference type="EMBL" id="PYGK01000025">
    <property type="protein sequence ID" value="PSL20302.1"/>
    <property type="molecule type" value="Genomic_DNA"/>
</dbReference>
<feature type="transmembrane region" description="Helical" evidence="1">
    <location>
        <begin position="38"/>
        <end position="55"/>
    </location>
</feature>
<dbReference type="Proteomes" id="UP000240978">
    <property type="component" value="Unassembled WGS sequence"/>
</dbReference>
<keyword evidence="1" id="KW-0472">Membrane</keyword>
<keyword evidence="3" id="KW-1185">Reference proteome</keyword>
<protein>
    <submittedName>
        <fullName evidence="2">Uncharacterized protein</fullName>
    </submittedName>
</protein>